<feature type="compositionally biased region" description="Basic and acidic residues" evidence="1">
    <location>
        <begin position="896"/>
        <end position="911"/>
    </location>
</feature>
<name>A0ABY2GSV8_9HYPO</name>
<dbReference type="Pfam" id="PF20777">
    <property type="entry name" value="KH_SLS1_2"/>
    <property type="match status" value="1"/>
</dbReference>
<feature type="domain" description="SLS1 first KH" evidence="2">
    <location>
        <begin position="371"/>
        <end position="441"/>
    </location>
</feature>
<evidence type="ECO:0000259" key="3">
    <source>
        <dbReference type="Pfam" id="PF20776"/>
    </source>
</evidence>
<evidence type="ECO:0000259" key="2">
    <source>
        <dbReference type="Pfam" id="PF14611"/>
    </source>
</evidence>
<reference evidence="6 7" key="1">
    <citation type="submission" date="2018-01" db="EMBL/GenBank/DDBJ databases">
        <title>Genome characterization of the sugarcane-associated fungus Trichoderma ghanense CCMA-1212 and their application in lignocelulose bioconversion.</title>
        <authorList>
            <person name="Steindorff A.S."/>
            <person name="Mendes T.D."/>
            <person name="Vilela E.S.D."/>
            <person name="Rodrigues D.S."/>
            <person name="Formighieri E.F."/>
            <person name="Melo I.S."/>
            <person name="Favaro L.C.L."/>
        </authorList>
    </citation>
    <scope>NUCLEOTIDE SEQUENCE [LARGE SCALE GENOMIC DNA]</scope>
    <source>
        <strain evidence="6 7">CCMA-1212</strain>
    </source>
</reference>
<evidence type="ECO:0000259" key="4">
    <source>
        <dbReference type="Pfam" id="PF20777"/>
    </source>
</evidence>
<feature type="domain" description="SLS1 N-terminal" evidence="3">
    <location>
        <begin position="260"/>
        <end position="364"/>
    </location>
</feature>
<dbReference type="InterPro" id="IPR048401">
    <property type="entry name" value="SLS1_C"/>
</dbReference>
<dbReference type="RefSeq" id="XP_073555218.1">
    <property type="nucleotide sequence ID" value="XM_073706324.1"/>
</dbReference>
<comment type="caution">
    <text evidence="6">The sequence shown here is derived from an EMBL/GenBank/DDBJ whole genome shotgun (WGS) entry which is preliminary data.</text>
</comment>
<dbReference type="Pfam" id="PF14611">
    <property type="entry name" value="KH_SLS1_1"/>
    <property type="match status" value="1"/>
</dbReference>
<feature type="compositionally biased region" description="Basic residues" evidence="1">
    <location>
        <begin position="73"/>
        <end position="93"/>
    </location>
</feature>
<dbReference type="Pfam" id="PF20778">
    <property type="entry name" value="SLS1_C"/>
    <property type="match status" value="1"/>
</dbReference>
<keyword evidence="7" id="KW-1185">Reference proteome</keyword>
<feature type="region of interest" description="Disordered" evidence="1">
    <location>
        <begin position="151"/>
        <end position="182"/>
    </location>
</feature>
<gene>
    <name evidence="6" type="ORF">CCMA1212_009233</name>
</gene>
<dbReference type="InterPro" id="IPR048748">
    <property type="entry name" value="SLS1_KH2"/>
</dbReference>
<sequence length="945" mass="105538">MLSRAANVPHACFANRLASSIPFARTTLSSLSLQSRREWIQRRCYSSDPVIHSKEKIEALISGRVSAREYNKSIRKPASKASKGRSGRKPWRRRKEDDVPEWGLAASPTEKQTAREVAAANGLEGDAAAQLPEELPEDTADELRQEELFAEETPAEELQSETPHDLERASTDAVTTELGHRKLRRRPKYRKDYRDELVQSRSVPVAALGEHIDAIMLKNPNEMKRPKRTARRVQQEATEATVVLDPERDGMVDQADGNGEEAMEAAVKNIDDLRPADKTILPMQDFDALANTLLEGFNHNQLTRYFIQKRLEMSQQGLGKPVTYPWIVKQGPWVAAKPDHWGPLRPKQRQVIMIMQLLWNLEVQEQVEGLGRTLLWLQPRVFELIAPPNSVVLEQLSKDFLYQSNREKITTNLDDCRINIYARKSTIPVILTHLDEVVKSIRSQKFPSDHFQEHDLDERVLQELERITQTHIEYNEKNRELEISWLEKRDLASLVEDAESSETPADVALRLLLEQPIQEQQSSLRVIAPSDSRKSQDGTFIGHQRESRSMSWKDKLRQWSRYVLPVGQTAAIRDDISGQFAEAIPLPGTTPKTLDGIEQSCQVTATFGHVLHGRSARSAAAMAKHHRLLSPVLPHPASFTPLSEEDKPVAQRATIILNFSPDPTQTSATFDSAPSSIQLRLPVEPGSDLADLTLPPGSTLVGIAAKHISDVLLPGESVDVRLTQHHLLPLDPSQEFVRDFVSKCEFDLPQNLVRTPSKATFSIPKAWATSPKATGRPSKATINVPYLFMGSEVHQAVELEFHGHTLCYSSIDAGRHGGLRQELSLQAGPPQSKDATPLTLDKAEASRFLSLVGGLAVGNYFPWHDGSQLVRQLSNVDALEDEAVEDQLPPLEIEDHETTRNAESEHLRDTEPNTGHSPTEPAADIAPDGPSGNSPSHDAEEMKKS</sequence>
<accession>A0ABY2GSV8</accession>
<dbReference type="EMBL" id="PPTA01000016">
    <property type="protein sequence ID" value="TFA99016.1"/>
    <property type="molecule type" value="Genomic_DNA"/>
</dbReference>
<protein>
    <submittedName>
        <fullName evidence="6">Uncharacterized protein</fullName>
    </submittedName>
</protein>
<feature type="region of interest" description="Disordered" evidence="1">
    <location>
        <begin position="885"/>
        <end position="945"/>
    </location>
</feature>
<dbReference type="Pfam" id="PF20776">
    <property type="entry name" value="SLS1_N"/>
    <property type="match status" value="1"/>
</dbReference>
<feature type="domain" description="SLS1 second KH" evidence="4">
    <location>
        <begin position="445"/>
        <end position="513"/>
    </location>
</feature>
<dbReference type="InterPro" id="IPR032741">
    <property type="entry name" value="Sls1_KH-1"/>
</dbReference>
<dbReference type="Proteomes" id="UP001642720">
    <property type="component" value="Unassembled WGS sequence"/>
</dbReference>
<feature type="region of interest" description="Disordered" evidence="1">
    <location>
        <begin position="523"/>
        <end position="546"/>
    </location>
</feature>
<evidence type="ECO:0000313" key="6">
    <source>
        <dbReference type="EMBL" id="TFA99016.1"/>
    </source>
</evidence>
<dbReference type="InterPro" id="IPR048400">
    <property type="entry name" value="SLS1_N"/>
</dbReference>
<feature type="region of interest" description="Disordered" evidence="1">
    <location>
        <begin position="71"/>
        <end position="117"/>
    </location>
</feature>
<evidence type="ECO:0000256" key="1">
    <source>
        <dbReference type="SAM" id="MobiDB-lite"/>
    </source>
</evidence>
<dbReference type="GeneID" id="300580774"/>
<organism evidence="6 7">
    <name type="scientific">Trichoderma ghanense</name>
    <dbReference type="NCBI Taxonomy" id="65468"/>
    <lineage>
        <taxon>Eukaryota</taxon>
        <taxon>Fungi</taxon>
        <taxon>Dikarya</taxon>
        <taxon>Ascomycota</taxon>
        <taxon>Pezizomycotina</taxon>
        <taxon>Sordariomycetes</taxon>
        <taxon>Hypocreomycetidae</taxon>
        <taxon>Hypocreales</taxon>
        <taxon>Hypocreaceae</taxon>
        <taxon>Trichoderma</taxon>
    </lineage>
</organism>
<proteinExistence type="predicted"/>
<evidence type="ECO:0000313" key="7">
    <source>
        <dbReference type="Proteomes" id="UP001642720"/>
    </source>
</evidence>
<feature type="domain" description="SLS1 C-terminal" evidence="5">
    <location>
        <begin position="548"/>
        <end position="851"/>
    </location>
</feature>
<evidence type="ECO:0000259" key="5">
    <source>
        <dbReference type="Pfam" id="PF20778"/>
    </source>
</evidence>